<sequence>MKLTALILFVLVGLATTMSIYEALYPEDTFEDVLRTKSSLENAAMRVAPDYETVPLKRELPMAELVIILNPGWHEFSLVTIRCTLIGFALTIIAIAAMAKHRNGIEKRKADIIPLLLLTVLIDVFHSGFVVWYYNNVPERVEFDEYDRPSNLFYTSLSGCTLILNYLGQIWKLVAALEVGLALHRFLTIVCRLNCPTWTIFVLSGILAAAMIVVIICMHIFGEVFRSRFWCSYRYSEETGKEVLDFIHSLGLIGAIILHTTTLIYQMALSSQFLDILGDISMEIAAALQCFIRDCIHIRESSSIGVTLALLVVLPHAAIDAVIWQFGLHDYSYLFKLLPDNYHFHLAEYRLLILSASTIIFIEEVRSTLLSIPISLFNKTKSRFVHVKRPKVPAVNV</sequence>
<protein>
    <submittedName>
        <fullName evidence="1">Uncharacterized protein</fullName>
    </submittedName>
</protein>
<keyword evidence="2" id="KW-1185">Reference proteome</keyword>
<organism evidence="1 2">
    <name type="scientific">Pristionchus pacificus</name>
    <name type="common">Parasitic nematode worm</name>
    <dbReference type="NCBI Taxonomy" id="54126"/>
    <lineage>
        <taxon>Eukaryota</taxon>
        <taxon>Metazoa</taxon>
        <taxon>Ecdysozoa</taxon>
        <taxon>Nematoda</taxon>
        <taxon>Chromadorea</taxon>
        <taxon>Rhabditida</taxon>
        <taxon>Rhabditina</taxon>
        <taxon>Diplogasteromorpha</taxon>
        <taxon>Diplogasteroidea</taxon>
        <taxon>Neodiplogasteridae</taxon>
        <taxon>Pristionchus</taxon>
    </lineage>
</organism>
<evidence type="ECO:0000313" key="2">
    <source>
        <dbReference type="Proteomes" id="UP000005239"/>
    </source>
</evidence>
<proteinExistence type="predicted"/>
<accession>A0A8R1YHJ8</accession>
<evidence type="ECO:0000313" key="1">
    <source>
        <dbReference type="EnsemblMetazoa" id="PPA28299.1"/>
    </source>
</evidence>
<gene>
    <name evidence="1" type="primary">WBGene00117853</name>
</gene>
<reference evidence="2" key="1">
    <citation type="journal article" date="2008" name="Nat. Genet.">
        <title>The Pristionchus pacificus genome provides a unique perspective on nematode lifestyle and parasitism.</title>
        <authorList>
            <person name="Dieterich C."/>
            <person name="Clifton S.W."/>
            <person name="Schuster L.N."/>
            <person name="Chinwalla A."/>
            <person name="Delehaunty K."/>
            <person name="Dinkelacker I."/>
            <person name="Fulton L."/>
            <person name="Fulton R."/>
            <person name="Godfrey J."/>
            <person name="Minx P."/>
            <person name="Mitreva M."/>
            <person name="Roeseler W."/>
            <person name="Tian H."/>
            <person name="Witte H."/>
            <person name="Yang S.P."/>
            <person name="Wilson R.K."/>
            <person name="Sommer R.J."/>
        </authorList>
    </citation>
    <scope>NUCLEOTIDE SEQUENCE [LARGE SCALE GENOMIC DNA]</scope>
    <source>
        <strain evidence="2">PS312</strain>
    </source>
</reference>
<reference evidence="1" key="2">
    <citation type="submission" date="2022-06" db="UniProtKB">
        <authorList>
            <consortium name="EnsemblMetazoa"/>
        </authorList>
    </citation>
    <scope>IDENTIFICATION</scope>
    <source>
        <strain evidence="1">PS312</strain>
    </source>
</reference>
<dbReference type="AlphaFoldDB" id="A0A2A6B646"/>
<dbReference type="Proteomes" id="UP000005239">
    <property type="component" value="Unassembled WGS sequence"/>
</dbReference>
<name>A0A2A6B646_PRIPA</name>
<dbReference type="EnsemblMetazoa" id="PPA28299.1">
    <property type="protein sequence ID" value="PPA28299.1"/>
    <property type="gene ID" value="WBGene00117853"/>
</dbReference>
<accession>A0A2A6B646</accession>